<evidence type="ECO:0000256" key="4">
    <source>
        <dbReference type="ARBA" id="ARBA00022452"/>
    </source>
</evidence>
<keyword evidence="5" id="KW-0812">Transmembrane</keyword>
<comment type="subcellular location">
    <subcellularLocation>
        <location evidence="1">Cell outer membrane</location>
    </subcellularLocation>
</comment>
<dbReference type="KEGG" id="mpw:MPR_1226"/>
<dbReference type="AlphaFoldDB" id="A0AAJ4W587"/>
<keyword evidence="6" id="KW-0472">Membrane</keyword>
<keyword evidence="3" id="KW-0813">Transport</keyword>
<sequence length="443" mass="51320">MKQNNFLYLIVFLLIIGQKALPQSIKDDKNTFDLDRIWELTQENHKKIKAIQLNEKAQQENIKNTKASQLPTINLQGSYSRLSDMPLYEDGFLNKPTTVRINSTNYSSMLATDVILYNGLSKNREIKIQEVDLASIHSLLQLSLAEVKLESTKLFYTLIRHTHYKDLVEKEIKQDNKQLAEINSLYKNGTILKSDVLRSEVTLSNHQMLLTEIENNILIIQQQLNLLMGRDELAPLTPLYKDLKEEINLESSYESYLEKALQNAYELQIADNDIQRSELDLKQLQAKILPKVSLFADYSFNYPQNKAYPYADALYGMGQIGLKLNIPISNLYHTKHQKISQQSFISKQKVEREQKVDQLKNELRASYVKYTETLQRISVAEKNIKQTTETLRIIRNSYFNQQSLLTDLLDAETQLLQAQFDLTTAEINAKIEYYQIQKVIGNL</sequence>
<dbReference type="GO" id="GO:0015562">
    <property type="term" value="F:efflux transmembrane transporter activity"/>
    <property type="evidence" value="ECO:0007669"/>
    <property type="project" value="InterPro"/>
</dbReference>
<dbReference type="PANTHER" id="PTHR30026">
    <property type="entry name" value="OUTER MEMBRANE PROTEIN TOLC"/>
    <property type="match status" value="1"/>
</dbReference>
<evidence type="ECO:0000256" key="7">
    <source>
        <dbReference type="ARBA" id="ARBA00023237"/>
    </source>
</evidence>
<accession>A0AAJ4W587</accession>
<keyword evidence="9" id="KW-1185">Reference proteome</keyword>
<name>A0AAJ4W587_MYRPR</name>
<evidence type="ECO:0000313" key="8">
    <source>
        <dbReference type="EMBL" id="SER18449.1"/>
    </source>
</evidence>
<evidence type="ECO:0000256" key="6">
    <source>
        <dbReference type="ARBA" id="ARBA00023136"/>
    </source>
</evidence>
<evidence type="ECO:0000256" key="5">
    <source>
        <dbReference type="ARBA" id="ARBA00022692"/>
    </source>
</evidence>
<evidence type="ECO:0000256" key="3">
    <source>
        <dbReference type="ARBA" id="ARBA00022448"/>
    </source>
</evidence>
<dbReference type="GO" id="GO:0009279">
    <property type="term" value="C:cell outer membrane"/>
    <property type="evidence" value="ECO:0007669"/>
    <property type="project" value="UniProtKB-SubCell"/>
</dbReference>
<gene>
    <name evidence="8" type="ORF">SAMN04488089_110114</name>
</gene>
<reference evidence="8 9" key="1">
    <citation type="submission" date="2016-10" db="EMBL/GenBank/DDBJ databases">
        <authorList>
            <person name="Varghese N."/>
            <person name="Submissions S."/>
        </authorList>
    </citation>
    <scope>NUCLEOTIDE SEQUENCE [LARGE SCALE GENOMIC DNA]</scope>
    <source>
        <strain evidence="9">DSM 19823 / KCTC 23066 / CCTCC M 208030 / D25</strain>
    </source>
</reference>
<evidence type="ECO:0000313" key="9">
    <source>
        <dbReference type="Proteomes" id="UP000183496"/>
    </source>
</evidence>
<comment type="caution">
    <text evidence="8">The sequence shown here is derived from an EMBL/GenBank/DDBJ whole genome shotgun (WGS) entry which is preliminary data.</text>
</comment>
<dbReference type="GO" id="GO:0015288">
    <property type="term" value="F:porin activity"/>
    <property type="evidence" value="ECO:0007669"/>
    <property type="project" value="TreeGrafter"/>
</dbReference>
<dbReference type="InterPro" id="IPR051906">
    <property type="entry name" value="TolC-like"/>
</dbReference>
<keyword evidence="7" id="KW-0998">Cell outer membrane</keyword>
<dbReference type="Gene3D" id="1.20.1600.10">
    <property type="entry name" value="Outer membrane efflux proteins (OEP)"/>
    <property type="match status" value="1"/>
</dbReference>
<dbReference type="SUPFAM" id="SSF56954">
    <property type="entry name" value="Outer membrane efflux proteins (OEP)"/>
    <property type="match status" value="1"/>
</dbReference>
<comment type="similarity">
    <text evidence="2">Belongs to the outer membrane factor (OMF) (TC 1.B.17) family.</text>
</comment>
<evidence type="ECO:0000256" key="1">
    <source>
        <dbReference type="ARBA" id="ARBA00004442"/>
    </source>
</evidence>
<dbReference type="GO" id="GO:1990281">
    <property type="term" value="C:efflux pump complex"/>
    <property type="evidence" value="ECO:0007669"/>
    <property type="project" value="TreeGrafter"/>
</dbReference>
<dbReference type="EMBL" id="FOFY01000010">
    <property type="protein sequence ID" value="SER18449.1"/>
    <property type="molecule type" value="Genomic_DNA"/>
</dbReference>
<dbReference type="Pfam" id="PF02321">
    <property type="entry name" value="OEP"/>
    <property type="match status" value="2"/>
</dbReference>
<evidence type="ECO:0000256" key="2">
    <source>
        <dbReference type="ARBA" id="ARBA00007613"/>
    </source>
</evidence>
<organism evidence="8 9">
    <name type="scientific">Myroides profundi</name>
    <dbReference type="NCBI Taxonomy" id="480520"/>
    <lineage>
        <taxon>Bacteria</taxon>
        <taxon>Pseudomonadati</taxon>
        <taxon>Bacteroidota</taxon>
        <taxon>Flavobacteriia</taxon>
        <taxon>Flavobacteriales</taxon>
        <taxon>Flavobacteriaceae</taxon>
        <taxon>Myroides</taxon>
    </lineage>
</organism>
<dbReference type="RefSeq" id="WP_041890273.1">
    <property type="nucleotide sequence ID" value="NZ_CP010817.1"/>
</dbReference>
<dbReference type="PANTHER" id="PTHR30026:SF21">
    <property type="entry name" value="SLR1270 PROTEIN"/>
    <property type="match status" value="1"/>
</dbReference>
<dbReference type="Proteomes" id="UP000183496">
    <property type="component" value="Unassembled WGS sequence"/>
</dbReference>
<keyword evidence="4" id="KW-1134">Transmembrane beta strand</keyword>
<dbReference type="InterPro" id="IPR003423">
    <property type="entry name" value="OMP_efflux"/>
</dbReference>
<protein>
    <submittedName>
        <fullName evidence="8">Outer membrane protein TolC</fullName>
    </submittedName>
</protein>
<proteinExistence type="inferred from homology"/>